<name>A0A0G0Y8K5_9BACT</name>
<evidence type="ECO:0000313" key="2">
    <source>
        <dbReference type="Proteomes" id="UP000034160"/>
    </source>
</evidence>
<accession>A0A0G0Y8K5</accession>
<sequence length="260" mass="29618">MQVESEIYTYPSYLTWLLVPNKEKQAYWELEINARKGWSSLGIQEHKKIEAELGRFAGNTIEYEEREMNYHNFQLDVHVGSLVRAECDYERCFPATGNFGRYGFKSVGARARIDAVFDGHVLEVKHAPIKARHAWQTAMNCLVANNTEDAFVYLYKAGLIYCLEDGGASIWSICEQLIITGAIIQFCQERLEGIKNLRSESKKQRSLGDDYIDSGELATTQEFLKGMSADAGRVFYPKAESIKWIGSTKGGRKYITPRQK</sequence>
<gene>
    <name evidence="1" type="ORF">UU93_C0002G0010</name>
</gene>
<reference evidence="1 2" key="1">
    <citation type="journal article" date="2015" name="Nature">
        <title>rRNA introns, odd ribosomes, and small enigmatic genomes across a large radiation of phyla.</title>
        <authorList>
            <person name="Brown C.T."/>
            <person name="Hug L.A."/>
            <person name="Thomas B.C."/>
            <person name="Sharon I."/>
            <person name="Castelle C.J."/>
            <person name="Singh A."/>
            <person name="Wilkins M.J."/>
            <person name="Williams K.H."/>
            <person name="Banfield J.F."/>
        </authorList>
    </citation>
    <scope>NUCLEOTIDE SEQUENCE [LARGE SCALE GENOMIC DNA]</scope>
</reference>
<evidence type="ECO:0000313" key="1">
    <source>
        <dbReference type="EMBL" id="KKS33082.1"/>
    </source>
</evidence>
<organism evidence="1 2">
    <name type="scientific">Candidatus Amesbacteria bacterium GW2011_GWA2_42_12</name>
    <dbReference type="NCBI Taxonomy" id="1618356"/>
    <lineage>
        <taxon>Bacteria</taxon>
        <taxon>Candidatus Amesiibacteriota</taxon>
    </lineage>
</organism>
<comment type="caution">
    <text evidence="1">The sequence shown here is derived from an EMBL/GenBank/DDBJ whole genome shotgun (WGS) entry which is preliminary data.</text>
</comment>
<dbReference type="STRING" id="1618356.UU93_C0002G0010"/>
<dbReference type="AlphaFoldDB" id="A0A0G0Y8K5"/>
<dbReference type="EMBL" id="LCCN01000002">
    <property type="protein sequence ID" value="KKS33082.1"/>
    <property type="molecule type" value="Genomic_DNA"/>
</dbReference>
<proteinExistence type="predicted"/>
<dbReference type="Proteomes" id="UP000034160">
    <property type="component" value="Unassembled WGS sequence"/>
</dbReference>
<protein>
    <submittedName>
        <fullName evidence="1">Uncharacterized protein</fullName>
    </submittedName>
</protein>